<keyword evidence="7 8" id="KW-0670">Pyruvate</keyword>
<evidence type="ECO:0000256" key="6">
    <source>
        <dbReference type="ARBA" id="ARBA00023052"/>
    </source>
</evidence>
<dbReference type="GO" id="GO:0004739">
    <property type="term" value="F:pyruvate dehydrogenase (acetyl-transferring) activity"/>
    <property type="evidence" value="ECO:0007669"/>
    <property type="project" value="UniProtKB-UniRule"/>
</dbReference>
<dbReference type="Pfam" id="PF00676">
    <property type="entry name" value="E1_dh"/>
    <property type="match status" value="1"/>
</dbReference>
<dbReference type="PANTHER" id="PTHR11516:SF60">
    <property type="entry name" value="PYRUVATE DEHYDROGENASE E1 COMPONENT SUBUNIT ALPHA"/>
    <property type="match status" value="1"/>
</dbReference>
<organism evidence="10 11">
    <name type="scientific">Candidatus Karelsulcia muelleri</name>
    <dbReference type="NCBI Taxonomy" id="336810"/>
    <lineage>
        <taxon>Bacteria</taxon>
        <taxon>Pseudomonadati</taxon>
        <taxon>Bacteroidota</taxon>
        <taxon>Flavobacteriia</taxon>
        <taxon>Flavobacteriales</taxon>
        <taxon>Candidatus Karelsulcia</taxon>
    </lineage>
</organism>
<dbReference type="EC" id="1.2.4.1" evidence="3 8"/>
<evidence type="ECO:0000256" key="3">
    <source>
        <dbReference type="ARBA" id="ARBA00012281"/>
    </source>
</evidence>
<proteinExistence type="predicted"/>
<dbReference type="GO" id="GO:0006086">
    <property type="term" value="P:pyruvate decarboxylation to acetyl-CoA"/>
    <property type="evidence" value="ECO:0007669"/>
    <property type="project" value="InterPro"/>
</dbReference>
<dbReference type="OrthoDB" id="9766715at2"/>
<dbReference type="Gene3D" id="3.40.50.970">
    <property type="match status" value="1"/>
</dbReference>
<dbReference type="EMBL" id="CP028359">
    <property type="protein sequence ID" value="AXN02637.1"/>
    <property type="molecule type" value="Genomic_DNA"/>
</dbReference>
<name>A0A346E0Y2_9FLAO</name>
<dbReference type="InterPro" id="IPR001017">
    <property type="entry name" value="DH_E1"/>
</dbReference>
<comment type="subunit">
    <text evidence="2 8">Heterodimer of an alpha and a beta chain.</text>
</comment>
<evidence type="ECO:0000313" key="11">
    <source>
        <dbReference type="Proteomes" id="UP000257017"/>
    </source>
</evidence>
<evidence type="ECO:0000256" key="7">
    <source>
        <dbReference type="ARBA" id="ARBA00023317"/>
    </source>
</evidence>
<keyword evidence="5 8" id="KW-0560">Oxidoreductase</keyword>
<dbReference type="InterPro" id="IPR050642">
    <property type="entry name" value="PDH_E1_Alpha_Subunit"/>
</dbReference>
<evidence type="ECO:0000256" key="8">
    <source>
        <dbReference type="RuleBase" id="RU361139"/>
    </source>
</evidence>
<evidence type="ECO:0000256" key="1">
    <source>
        <dbReference type="ARBA" id="ARBA00001964"/>
    </source>
</evidence>
<evidence type="ECO:0000313" key="10">
    <source>
        <dbReference type="EMBL" id="AXN02637.1"/>
    </source>
</evidence>
<comment type="cofactor">
    <cofactor evidence="1 8">
        <name>thiamine diphosphate</name>
        <dbReference type="ChEBI" id="CHEBI:58937"/>
    </cofactor>
</comment>
<comment type="catalytic activity">
    <reaction evidence="8">
        <text>N(6)-[(R)-lipoyl]-L-lysyl-[protein] + pyruvate + H(+) = N(6)-[(R)-S(8)-acetyldihydrolipoyl]-L-lysyl-[protein] + CO2</text>
        <dbReference type="Rhea" id="RHEA:19189"/>
        <dbReference type="Rhea" id="RHEA-COMP:10474"/>
        <dbReference type="Rhea" id="RHEA-COMP:10478"/>
        <dbReference type="ChEBI" id="CHEBI:15361"/>
        <dbReference type="ChEBI" id="CHEBI:15378"/>
        <dbReference type="ChEBI" id="CHEBI:16526"/>
        <dbReference type="ChEBI" id="CHEBI:83099"/>
        <dbReference type="ChEBI" id="CHEBI:83111"/>
        <dbReference type="EC" id="1.2.4.1"/>
    </reaction>
</comment>
<evidence type="ECO:0000259" key="9">
    <source>
        <dbReference type="Pfam" id="PF00676"/>
    </source>
</evidence>
<dbReference type="AlphaFoldDB" id="A0A346E0Y2"/>
<reference evidence="10 11" key="1">
    <citation type="submission" date="2018-03" db="EMBL/GenBank/DDBJ databases">
        <title>A parallel universe: an anciently diverged bacterial symbiosis in a Hawaiian planthopper (Hemiptera: Cixiidae) reveals rearranged nutritional responsibilities.</title>
        <authorList>
            <person name="Bennett G."/>
            <person name="Mao M."/>
        </authorList>
    </citation>
    <scope>NUCLEOTIDE SEQUENCE [LARGE SCALE GENOMIC DNA]</scope>
    <source>
        <strain evidence="10 11">OLIH</strain>
    </source>
</reference>
<dbReference type="CDD" id="cd02000">
    <property type="entry name" value="TPP_E1_PDC_ADC_BCADC"/>
    <property type="match status" value="1"/>
</dbReference>
<dbReference type="Proteomes" id="UP000257017">
    <property type="component" value="Chromosome"/>
</dbReference>
<dbReference type="SUPFAM" id="SSF52518">
    <property type="entry name" value="Thiamin diphosphate-binding fold (THDP-binding)"/>
    <property type="match status" value="1"/>
</dbReference>
<dbReference type="InterPro" id="IPR017597">
    <property type="entry name" value="Pyrv_DH_E1_asu_subgrp-y"/>
</dbReference>
<dbReference type="NCBIfam" id="TIGR03182">
    <property type="entry name" value="PDH_E1_alph_y"/>
    <property type="match status" value="1"/>
</dbReference>
<dbReference type="PANTHER" id="PTHR11516">
    <property type="entry name" value="PYRUVATE DEHYDROGENASE E1 COMPONENT, ALPHA SUBUNIT BACTERIAL AND ORGANELLAR"/>
    <property type="match status" value="1"/>
</dbReference>
<dbReference type="InterPro" id="IPR029061">
    <property type="entry name" value="THDP-binding"/>
</dbReference>
<gene>
    <name evidence="8" type="primary">pdhA</name>
    <name evidence="10" type="ORF">C9I73_099</name>
</gene>
<evidence type="ECO:0000256" key="5">
    <source>
        <dbReference type="ARBA" id="ARBA00023002"/>
    </source>
</evidence>
<sequence length="329" mass="37494">MKKITNATYFKWYKDMSFWRKFEERCRSLYLKQKISGFLHLYSGQEAIPSGITYVMNLKTDNMITGYRCHILALAMGIDPKKVMAELYGKKTGTSSGLGGSMHIFSKRYRFYGGYGIVGGQIPLGAGIAFADKYFNREAVTVTFLGDGAIWQGALHETFNMSMLLKLPVVYICENNTYAMGTSVTTISCIKNIFKIGCSYDMPAKSLDGTSPLKIAKEVEKAIKRAKNGKGPSFLEILTYRFRGHSMSDPESYRTREEVIEQKRYDPILKIKNKILEQQLLNKKFLTALDLELIKKIDECVVFAEISESPHKNTMYNVVYSQKKYPFLK</sequence>
<feature type="domain" description="Dehydrogenase E1 component" evidence="9">
    <location>
        <begin position="15"/>
        <end position="310"/>
    </location>
</feature>
<evidence type="ECO:0000256" key="4">
    <source>
        <dbReference type="ARBA" id="ARBA00014159"/>
    </source>
</evidence>
<accession>A0A346E0Y2</accession>
<dbReference type="RefSeq" id="WP_158380349.1">
    <property type="nucleotide sequence ID" value="NZ_CP028359.1"/>
</dbReference>
<protein>
    <recommendedName>
        <fullName evidence="4 8">Pyruvate dehydrogenase E1 component subunit alpha</fullName>
        <ecNumber evidence="3 8">1.2.4.1</ecNumber>
    </recommendedName>
</protein>
<keyword evidence="6 8" id="KW-0786">Thiamine pyrophosphate</keyword>
<evidence type="ECO:0000256" key="2">
    <source>
        <dbReference type="ARBA" id="ARBA00011870"/>
    </source>
</evidence>
<comment type="function">
    <text evidence="8">The pyruvate dehydrogenase complex catalyzes the overall conversion of pyruvate to acetyl-CoA and CO(2).</text>
</comment>